<name>A0A858BUP3_9FIRM</name>
<dbReference type="EMBL" id="CP048649">
    <property type="protein sequence ID" value="QIB69771.1"/>
    <property type="molecule type" value="Genomic_DNA"/>
</dbReference>
<gene>
    <name evidence="2" type="ORF">Ami103574_10765</name>
</gene>
<sequence length="357" mass="41374">MNEKKEKLLSLVRDLTWHVDMKENVQISLNNSNEILNKANLFTKLFKKGALADWQGNKEKCERDLIEHDMRIGHIEKEIAGLGYTASETTKIQDFLSNKFWTDNTIELDHPWVRLLNPQEKDDLVFELALDRGDSYPVLINSTKYIEGFKTDTEKINFIRGFNSDYKNGEAMTDAYKLGELFYKMGYCFGLDLEWRLAESPEKYSHDLTYVTLVCDLEFEEATYDIAEKDRSDPSGPINYEKAEKQLSLSDQKIKDIQSKLSSYKFYGRIDYIGQGGKVGESLFYDNYSDYKKEITKSQNCGRPISAKEITQMDYSKKDFPSVSSKISPNQKQWKQHIENALHQNHPAKHGKGELTR</sequence>
<proteinExistence type="predicted"/>
<keyword evidence="3" id="KW-1185">Reference proteome</keyword>
<feature type="region of interest" description="Disordered" evidence="1">
    <location>
        <begin position="318"/>
        <end position="357"/>
    </location>
</feature>
<accession>A0A858BUP3</accession>
<dbReference type="RefSeq" id="WP_163067011.1">
    <property type="nucleotide sequence ID" value="NZ_CP048649.1"/>
</dbReference>
<feature type="compositionally biased region" description="Polar residues" evidence="1">
    <location>
        <begin position="322"/>
        <end position="333"/>
    </location>
</feature>
<dbReference type="Proteomes" id="UP000466848">
    <property type="component" value="Chromosome"/>
</dbReference>
<dbReference type="KEGG" id="abut:Ami103574_10765"/>
<organism evidence="2 3">
    <name type="scientific">Aminipila butyrica</name>
    <dbReference type="NCBI Taxonomy" id="433296"/>
    <lineage>
        <taxon>Bacteria</taxon>
        <taxon>Bacillati</taxon>
        <taxon>Bacillota</taxon>
        <taxon>Clostridia</taxon>
        <taxon>Peptostreptococcales</taxon>
        <taxon>Anaerovoracaceae</taxon>
        <taxon>Aminipila</taxon>
    </lineage>
</organism>
<evidence type="ECO:0000313" key="2">
    <source>
        <dbReference type="EMBL" id="QIB69771.1"/>
    </source>
</evidence>
<protein>
    <submittedName>
        <fullName evidence="2">Uncharacterized protein</fullName>
    </submittedName>
</protein>
<reference evidence="2 3" key="1">
    <citation type="submission" date="2020-02" db="EMBL/GenBank/DDBJ databases">
        <authorList>
            <person name="Kim Y.B."/>
            <person name="Roh S.W."/>
        </authorList>
    </citation>
    <scope>NUCLEOTIDE SEQUENCE [LARGE SCALE GENOMIC DNA]</scope>
    <source>
        <strain evidence="2 3">DSM 103574</strain>
    </source>
</reference>
<dbReference type="AlphaFoldDB" id="A0A858BUP3"/>
<evidence type="ECO:0000313" key="3">
    <source>
        <dbReference type="Proteomes" id="UP000466848"/>
    </source>
</evidence>
<evidence type="ECO:0000256" key="1">
    <source>
        <dbReference type="SAM" id="MobiDB-lite"/>
    </source>
</evidence>